<dbReference type="InterPro" id="IPR011032">
    <property type="entry name" value="GroES-like_sf"/>
</dbReference>
<sequence length="352" mass="37471">MTPTTEAQNRSVVLPHVKAYPMVITASPIAVPTGNEVLIRVRAVAINPADHAVQKLGVVIKPDHYPYVNGVDVSGDVVSVGPYNKRFQPGNRVTAQTSAWQKGETKYGAFQEYAIIIEPMVAKIPDNISYQEAAVLPLGFTTSSAMLYSPELMGLDLPGTATQVKSTQKVVLVWGGSSSVGANAVQTLKAAGYKVAVTASERNHGMMRAINADHIFDYNNDGIVEEIMAALIGMESAGIYCAVESASALRACASIADNIKGKKCVGTVLPPSIPLPEGLPDSVEMLINDRVHFGSSETGRILWAEWLPGALEDGSMRCMPYPEVVGKGLESIQSAVDLMGRGVSGKKLVVEF</sequence>
<comment type="similarity">
    <text evidence="1">Belongs to the zinc-containing alcohol dehydrogenase family.</text>
</comment>
<comment type="caution">
    <text evidence="4">The sequence shown here is derived from an EMBL/GenBank/DDBJ whole genome shotgun (WGS) entry which is preliminary data.</text>
</comment>
<dbReference type="GO" id="GO:0016651">
    <property type="term" value="F:oxidoreductase activity, acting on NAD(P)H"/>
    <property type="evidence" value="ECO:0007669"/>
    <property type="project" value="InterPro"/>
</dbReference>
<evidence type="ECO:0000259" key="3">
    <source>
        <dbReference type="SMART" id="SM00829"/>
    </source>
</evidence>
<proteinExistence type="inferred from homology"/>
<dbReference type="InterPro" id="IPR047122">
    <property type="entry name" value="Trans-enoyl_RdTase-like"/>
</dbReference>
<feature type="domain" description="Enoyl reductase (ER)" evidence="3">
    <location>
        <begin position="18"/>
        <end position="349"/>
    </location>
</feature>
<protein>
    <submittedName>
        <fullName evidence="4">Oxidoreductase</fullName>
    </submittedName>
</protein>
<dbReference type="SUPFAM" id="SSF51735">
    <property type="entry name" value="NAD(P)-binding Rossmann-fold domains"/>
    <property type="match status" value="1"/>
</dbReference>
<dbReference type="Pfam" id="PF08240">
    <property type="entry name" value="ADH_N"/>
    <property type="match status" value="1"/>
</dbReference>
<keyword evidence="5" id="KW-1185">Reference proteome</keyword>
<organism evidence="4 5">
    <name type="scientific">Fusarium heterosporum</name>
    <dbReference type="NCBI Taxonomy" id="42747"/>
    <lineage>
        <taxon>Eukaryota</taxon>
        <taxon>Fungi</taxon>
        <taxon>Dikarya</taxon>
        <taxon>Ascomycota</taxon>
        <taxon>Pezizomycotina</taxon>
        <taxon>Sordariomycetes</taxon>
        <taxon>Hypocreomycetidae</taxon>
        <taxon>Hypocreales</taxon>
        <taxon>Nectriaceae</taxon>
        <taxon>Fusarium</taxon>
        <taxon>Fusarium heterosporum species complex</taxon>
    </lineage>
</organism>
<dbReference type="Gene3D" id="3.90.180.10">
    <property type="entry name" value="Medium-chain alcohol dehydrogenases, catalytic domain"/>
    <property type="match status" value="1"/>
</dbReference>
<evidence type="ECO:0000256" key="1">
    <source>
        <dbReference type="ARBA" id="ARBA00008072"/>
    </source>
</evidence>
<evidence type="ECO:0000313" key="4">
    <source>
        <dbReference type="EMBL" id="KAF5664742.1"/>
    </source>
</evidence>
<dbReference type="OrthoDB" id="3509362at2759"/>
<dbReference type="SMART" id="SM00829">
    <property type="entry name" value="PKS_ER"/>
    <property type="match status" value="1"/>
</dbReference>
<dbReference type="Proteomes" id="UP000567885">
    <property type="component" value="Unassembled WGS sequence"/>
</dbReference>
<gene>
    <name evidence="4" type="ORF">FHETE_7014</name>
</gene>
<dbReference type="Gene3D" id="3.40.50.720">
    <property type="entry name" value="NAD(P)-binding Rossmann-like Domain"/>
    <property type="match status" value="1"/>
</dbReference>
<dbReference type="SUPFAM" id="SSF50129">
    <property type="entry name" value="GroES-like"/>
    <property type="match status" value="1"/>
</dbReference>
<evidence type="ECO:0000256" key="2">
    <source>
        <dbReference type="ARBA" id="ARBA00023002"/>
    </source>
</evidence>
<name>A0A8H5WJ69_FUSHE</name>
<dbReference type="InterPro" id="IPR013154">
    <property type="entry name" value="ADH-like_N"/>
</dbReference>
<keyword evidence="2" id="KW-0560">Oxidoreductase</keyword>
<dbReference type="InterPro" id="IPR020843">
    <property type="entry name" value="ER"/>
</dbReference>
<dbReference type="CDD" id="cd08249">
    <property type="entry name" value="enoyl_reductase_like"/>
    <property type="match status" value="1"/>
</dbReference>
<dbReference type="InterPro" id="IPR036291">
    <property type="entry name" value="NAD(P)-bd_dom_sf"/>
</dbReference>
<reference evidence="4 5" key="1">
    <citation type="submission" date="2020-05" db="EMBL/GenBank/DDBJ databases">
        <title>Identification and distribution of gene clusters putatively required for synthesis of sphingolipid metabolism inhibitors in phylogenetically diverse species of the filamentous fungus Fusarium.</title>
        <authorList>
            <person name="Kim H.-S."/>
            <person name="Busman M."/>
            <person name="Brown D.W."/>
            <person name="Divon H."/>
            <person name="Uhlig S."/>
            <person name="Proctor R.H."/>
        </authorList>
    </citation>
    <scope>NUCLEOTIDE SEQUENCE [LARGE SCALE GENOMIC DNA]</scope>
    <source>
        <strain evidence="4 5">NRRL 20693</strain>
    </source>
</reference>
<dbReference type="AlphaFoldDB" id="A0A8H5WJ69"/>
<dbReference type="PANTHER" id="PTHR45348">
    <property type="entry name" value="HYPOTHETICAL OXIDOREDUCTASE (EUROFUNG)"/>
    <property type="match status" value="1"/>
</dbReference>
<evidence type="ECO:0000313" key="5">
    <source>
        <dbReference type="Proteomes" id="UP000567885"/>
    </source>
</evidence>
<dbReference type="PANTHER" id="PTHR45348:SF2">
    <property type="entry name" value="ZINC-TYPE ALCOHOL DEHYDROGENASE-LIKE PROTEIN C2E1P3.01"/>
    <property type="match status" value="1"/>
</dbReference>
<dbReference type="EMBL" id="JAAGWQ010000132">
    <property type="protein sequence ID" value="KAF5664742.1"/>
    <property type="molecule type" value="Genomic_DNA"/>
</dbReference>
<accession>A0A8H5WJ69</accession>